<reference evidence="3 6" key="3">
    <citation type="journal article" date="2020" name="Microbiome">
        <title>Single-cell genomics of uncultured bacteria reveals dietary fiber responders in the mouse gut microbiota.</title>
        <authorList>
            <person name="Chijiiwa R."/>
            <person name="Hosokawa M."/>
            <person name="Kogawa M."/>
            <person name="Nishikawa Y."/>
            <person name="Ide K."/>
            <person name="Sakanashi C."/>
            <person name="Takahashi K."/>
            <person name="Takeyama H."/>
        </authorList>
    </citation>
    <scope>NUCLEOTIDE SEQUENCE [LARGE SCALE GENOMIC DNA]</scope>
    <source>
        <strain evidence="3">IMSAGC_017</strain>
    </source>
</reference>
<evidence type="ECO:0000313" key="3">
    <source>
        <dbReference type="EMBL" id="GFI42050.1"/>
    </source>
</evidence>
<name>A0A1I0DGR0_9FIRM</name>
<evidence type="ECO:0000259" key="2">
    <source>
        <dbReference type="PROSITE" id="PS50943"/>
    </source>
</evidence>
<reference evidence="4" key="1">
    <citation type="submission" date="2016-10" db="EMBL/GenBank/DDBJ databases">
        <authorList>
            <person name="de Groot N.N."/>
        </authorList>
    </citation>
    <scope>NUCLEOTIDE SEQUENCE [LARGE SCALE GENOMIC DNA]</scope>
    <source>
        <strain evidence="4">DSM 1551</strain>
    </source>
</reference>
<dbReference type="AlphaFoldDB" id="A0A1I0DGR0"/>
<accession>A0A1I0DGR0</accession>
<dbReference type="CDD" id="cd00093">
    <property type="entry name" value="HTH_XRE"/>
    <property type="match status" value="1"/>
</dbReference>
<dbReference type="PANTHER" id="PTHR46558:SF11">
    <property type="entry name" value="HTH-TYPE TRANSCRIPTIONAL REGULATOR XRE"/>
    <property type="match status" value="1"/>
</dbReference>
<organism evidence="4 5">
    <name type="scientific">Thomasclavelia cocleata</name>
    <dbReference type="NCBI Taxonomy" id="69824"/>
    <lineage>
        <taxon>Bacteria</taxon>
        <taxon>Bacillati</taxon>
        <taxon>Bacillota</taxon>
        <taxon>Erysipelotrichia</taxon>
        <taxon>Erysipelotrichales</taxon>
        <taxon>Coprobacillaceae</taxon>
        <taxon>Thomasclavelia</taxon>
    </lineage>
</organism>
<gene>
    <name evidence="3" type="ORF">IMSAGC017_02096</name>
    <name evidence="4" type="ORF">SAMN04489758_10621</name>
</gene>
<reference evidence="5" key="2">
    <citation type="submission" date="2016-10" db="EMBL/GenBank/DDBJ databases">
        <authorList>
            <person name="Varghese N."/>
            <person name="Submissions S."/>
        </authorList>
    </citation>
    <scope>NUCLEOTIDE SEQUENCE [LARGE SCALE GENOMIC DNA]</scope>
    <source>
        <strain evidence="5">DSM 1551</strain>
    </source>
</reference>
<evidence type="ECO:0000313" key="4">
    <source>
        <dbReference type="EMBL" id="SET31379.1"/>
    </source>
</evidence>
<dbReference type="GO" id="GO:0003677">
    <property type="term" value="F:DNA binding"/>
    <property type="evidence" value="ECO:0007669"/>
    <property type="project" value="UniProtKB-KW"/>
</dbReference>
<keyword evidence="5" id="KW-1185">Reference proteome</keyword>
<sequence>MEIDYKAIGQRIKIARIKKGMTQEVVSYIVDVTPAHMSNIETGKTKVSLSTLIAIANALSVSVDALLCDNVLNVKVIFEIEAKELFSDCDEYEIRLLVDILKSAKKAIRKDRKVRNMFEM</sequence>
<proteinExistence type="predicted"/>
<dbReference type="InterPro" id="IPR010982">
    <property type="entry name" value="Lambda_DNA-bd_dom_sf"/>
</dbReference>
<dbReference type="InterPro" id="IPR001387">
    <property type="entry name" value="Cro/C1-type_HTH"/>
</dbReference>
<keyword evidence="1" id="KW-0238">DNA-binding</keyword>
<dbReference type="GeneID" id="78287860"/>
<dbReference type="Proteomes" id="UP000198558">
    <property type="component" value="Unassembled WGS sequence"/>
</dbReference>
<evidence type="ECO:0000313" key="5">
    <source>
        <dbReference type="Proteomes" id="UP000198558"/>
    </source>
</evidence>
<dbReference type="EMBL" id="BLMI01000258">
    <property type="protein sequence ID" value="GFI42050.1"/>
    <property type="molecule type" value="Genomic_DNA"/>
</dbReference>
<evidence type="ECO:0000256" key="1">
    <source>
        <dbReference type="ARBA" id="ARBA00023125"/>
    </source>
</evidence>
<dbReference type="SMART" id="SM00530">
    <property type="entry name" value="HTH_XRE"/>
    <property type="match status" value="1"/>
</dbReference>
<protein>
    <submittedName>
        <fullName evidence="4">Transcriptional regulator, contains XRE-family HTH domain</fullName>
    </submittedName>
</protein>
<dbReference type="PROSITE" id="PS50943">
    <property type="entry name" value="HTH_CROC1"/>
    <property type="match status" value="1"/>
</dbReference>
<dbReference type="RefSeq" id="WP_092352806.1">
    <property type="nucleotide sequence ID" value="NZ_BLMI01000258.1"/>
</dbReference>
<dbReference type="Gene3D" id="1.10.260.40">
    <property type="entry name" value="lambda repressor-like DNA-binding domains"/>
    <property type="match status" value="1"/>
</dbReference>
<dbReference type="Proteomes" id="UP000490821">
    <property type="component" value="Unassembled WGS sequence"/>
</dbReference>
<dbReference type="PANTHER" id="PTHR46558">
    <property type="entry name" value="TRACRIPTIONAL REGULATORY PROTEIN-RELATED-RELATED"/>
    <property type="match status" value="1"/>
</dbReference>
<feature type="domain" description="HTH cro/C1-type" evidence="2">
    <location>
        <begin position="12"/>
        <end position="66"/>
    </location>
</feature>
<dbReference type="OrthoDB" id="9814553at2"/>
<dbReference type="Pfam" id="PF01381">
    <property type="entry name" value="HTH_3"/>
    <property type="match status" value="1"/>
</dbReference>
<dbReference type="SUPFAM" id="SSF47413">
    <property type="entry name" value="lambda repressor-like DNA-binding domains"/>
    <property type="match status" value="1"/>
</dbReference>
<evidence type="ECO:0000313" key="6">
    <source>
        <dbReference type="Proteomes" id="UP000490821"/>
    </source>
</evidence>
<dbReference type="EMBL" id="FOIN01000006">
    <property type="protein sequence ID" value="SET31379.1"/>
    <property type="molecule type" value="Genomic_DNA"/>
</dbReference>